<keyword evidence="6" id="KW-1185">Reference proteome</keyword>
<feature type="domain" description="N-acetyltransferase" evidence="4">
    <location>
        <begin position="79"/>
        <end position="225"/>
    </location>
</feature>
<reference evidence="5 6" key="1">
    <citation type="submission" date="2019-06" db="EMBL/GenBank/DDBJ databases">
        <title>Sequencing the genomes of 1000 actinobacteria strains.</title>
        <authorList>
            <person name="Klenk H.-P."/>
        </authorList>
    </citation>
    <scope>NUCLEOTIDE SEQUENCE [LARGE SCALE GENOMIC DNA]</scope>
    <source>
        <strain evidence="5 6">DSM 41695</strain>
    </source>
</reference>
<dbReference type="PROSITE" id="PS51186">
    <property type="entry name" value="GNAT"/>
    <property type="match status" value="1"/>
</dbReference>
<keyword evidence="1 5" id="KW-0808">Transferase</keyword>
<protein>
    <submittedName>
        <fullName evidence="5">Acetyltransferase (GNAT) family protein</fullName>
    </submittedName>
</protein>
<evidence type="ECO:0000256" key="3">
    <source>
        <dbReference type="SAM" id="MobiDB-lite"/>
    </source>
</evidence>
<dbReference type="GO" id="GO:0016747">
    <property type="term" value="F:acyltransferase activity, transferring groups other than amino-acyl groups"/>
    <property type="evidence" value="ECO:0007669"/>
    <property type="project" value="InterPro"/>
</dbReference>
<feature type="region of interest" description="Disordered" evidence="3">
    <location>
        <begin position="23"/>
        <end position="42"/>
    </location>
</feature>
<evidence type="ECO:0000256" key="2">
    <source>
        <dbReference type="ARBA" id="ARBA00023315"/>
    </source>
</evidence>
<evidence type="ECO:0000313" key="6">
    <source>
        <dbReference type="Proteomes" id="UP000316603"/>
    </source>
</evidence>
<accession>A0A561TKU2</accession>
<dbReference type="AlphaFoldDB" id="A0A561TKU2"/>
<comment type="caution">
    <text evidence="5">The sequence shown here is derived from an EMBL/GenBank/DDBJ whole genome shotgun (WGS) entry which is preliminary data.</text>
</comment>
<dbReference type="Pfam" id="PF00583">
    <property type="entry name" value="Acetyltransf_1"/>
    <property type="match status" value="1"/>
</dbReference>
<dbReference type="SUPFAM" id="SSF55729">
    <property type="entry name" value="Acyl-CoA N-acyltransferases (Nat)"/>
    <property type="match status" value="1"/>
</dbReference>
<feature type="compositionally biased region" description="Basic residues" evidence="3">
    <location>
        <begin position="23"/>
        <end position="38"/>
    </location>
</feature>
<gene>
    <name evidence="5" type="ORF">FHX78_114755</name>
</gene>
<dbReference type="InterPro" id="IPR050832">
    <property type="entry name" value="Bact_Acetyltransf"/>
</dbReference>
<dbReference type="InterPro" id="IPR000182">
    <property type="entry name" value="GNAT_dom"/>
</dbReference>
<dbReference type="PANTHER" id="PTHR43877:SF2">
    <property type="entry name" value="AMINOALKYLPHOSPHONATE N-ACETYLTRANSFERASE-RELATED"/>
    <property type="match status" value="1"/>
</dbReference>
<sequence length="225" mass="24816">MPSGFSAQPALLASRFGYRVARRTAHKRGRERRTRAAHGCRVDRTPPQFGCARTRGTADNAGMTWTVTPEPYDSPVAAALWRAYYTEVSDRWYLLHEGRRTDPGELEREIAAGTGADLAPPRGRLLVARYAGEPAGTAGIRLLDGATAELTRVFLYERMRGRGGAALLVRAAEDAARASGARRMVLDTRGDLVEARTLYARLGYTETEPHNAEPYAEHWFAKELG</sequence>
<dbReference type="InterPro" id="IPR016181">
    <property type="entry name" value="Acyl_CoA_acyltransferase"/>
</dbReference>
<evidence type="ECO:0000259" key="4">
    <source>
        <dbReference type="PROSITE" id="PS51186"/>
    </source>
</evidence>
<dbReference type="CDD" id="cd04301">
    <property type="entry name" value="NAT_SF"/>
    <property type="match status" value="1"/>
</dbReference>
<evidence type="ECO:0000313" key="5">
    <source>
        <dbReference type="EMBL" id="TWF87738.1"/>
    </source>
</evidence>
<proteinExistence type="predicted"/>
<dbReference type="Proteomes" id="UP000316603">
    <property type="component" value="Unassembled WGS sequence"/>
</dbReference>
<dbReference type="PANTHER" id="PTHR43877">
    <property type="entry name" value="AMINOALKYLPHOSPHONATE N-ACETYLTRANSFERASE-RELATED-RELATED"/>
    <property type="match status" value="1"/>
</dbReference>
<evidence type="ECO:0000256" key="1">
    <source>
        <dbReference type="ARBA" id="ARBA00022679"/>
    </source>
</evidence>
<dbReference type="EMBL" id="VIWV01000001">
    <property type="protein sequence ID" value="TWF87738.1"/>
    <property type="molecule type" value="Genomic_DNA"/>
</dbReference>
<keyword evidence="2" id="KW-0012">Acyltransferase</keyword>
<name>A0A561TKU2_9ACTN</name>
<organism evidence="5 6">
    <name type="scientific">Streptomyces capillispiralis</name>
    <dbReference type="NCBI Taxonomy" id="68182"/>
    <lineage>
        <taxon>Bacteria</taxon>
        <taxon>Bacillati</taxon>
        <taxon>Actinomycetota</taxon>
        <taxon>Actinomycetes</taxon>
        <taxon>Kitasatosporales</taxon>
        <taxon>Streptomycetaceae</taxon>
        <taxon>Streptomyces</taxon>
    </lineage>
</organism>
<dbReference type="Gene3D" id="3.40.630.30">
    <property type="match status" value="1"/>
</dbReference>